<feature type="compositionally biased region" description="Basic and acidic residues" evidence="1">
    <location>
        <begin position="1"/>
        <end position="11"/>
    </location>
</feature>
<evidence type="ECO:0000313" key="2">
    <source>
        <dbReference type="EMBL" id="OAF62592.1"/>
    </source>
</evidence>
<accession>A0A177AM66</accession>
<proteinExistence type="predicted"/>
<organism evidence="2">
    <name type="scientific">Pseudogymnoascus destructans</name>
    <dbReference type="NCBI Taxonomy" id="655981"/>
    <lineage>
        <taxon>Eukaryota</taxon>
        <taxon>Fungi</taxon>
        <taxon>Dikarya</taxon>
        <taxon>Ascomycota</taxon>
        <taxon>Pezizomycotina</taxon>
        <taxon>Leotiomycetes</taxon>
        <taxon>Thelebolales</taxon>
        <taxon>Thelebolaceae</taxon>
        <taxon>Pseudogymnoascus</taxon>
    </lineage>
</organism>
<dbReference type="AlphaFoldDB" id="A0A177AM66"/>
<sequence length="201" mass="22471">MTAGDGPERIDSTTMAKPTDEIEPANSTIMEPDEVDDEILTVNPFKGESDGEGYKGGSTGYERNLDIRAMYILWSENTPHGQMRRLQYMYAVWAADVSGWKMPSSPIPDSALESRAMDVPGHRHDQINPNDELGKHQSRPDAINSKPEGEKAEVDKLECAASSLLTMPATEEPENEHAVAMWCYDRTRRLANYRTGRREVA</sequence>
<dbReference type="GeneID" id="36283994"/>
<dbReference type="EMBL" id="KV441387">
    <property type="protein sequence ID" value="OAF62592.1"/>
    <property type="molecule type" value="Genomic_DNA"/>
</dbReference>
<dbReference type="RefSeq" id="XP_024327864.1">
    <property type="nucleotide sequence ID" value="XM_024464588.1"/>
</dbReference>
<reference evidence="2" key="1">
    <citation type="submission" date="2016-03" db="EMBL/GenBank/DDBJ databases">
        <title>Updated assembly of Pseudogymnoascus destructans, the fungus causing white-nose syndrome of bats.</title>
        <authorList>
            <person name="Palmer J.M."/>
            <person name="Drees K.P."/>
            <person name="Foster J.T."/>
            <person name="Lindner D.L."/>
        </authorList>
    </citation>
    <scope>NUCLEOTIDE SEQUENCE [LARGE SCALE GENOMIC DNA]</scope>
    <source>
        <strain evidence="2">20631-21</strain>
    </source>
</reference>
<dbReference type="Proteomes" id="UP000077154">
    <property type="component" value="Unassembled WGS sequence"/>
</dbReference>
<gene>
    <name evidence="2" type="ORF">VC83_00901</name>
</gene>
<feature type="region of interest" description="Disordered" evidence="1">
    <location>
        <begin position="1"/>
        <end position="35"/>
    </location>
</feature>
<name>A0A177AM66_9PEZI</name>
<feature type="region of interest" description="Disordered" evidence="1">
    <location>
        <begin position="121"/>
        <end position="154"/>
    </location>
</feature>
<protein>
    <submittedName>
        <fullName evidence="2">Uncharacterized protein</fullName>
    </submittedName>
</protein>
<dbReference type="VEuPathDB" id="FungiDB:GMDG_04493"/>
<feature type="compositionally biased region" description="Basic and acidic residues" evidence="1">
    <location>
        <begin position="121"/>
        <end position="139"/>
    </location>
</feature>
<evidence type="ECO:0000256" key="1">
    <source>
        <dbReference type="SAM" id="MobiDB-lite"/>
    </source>
</evidence>